<feature type="chain" id="PRO_5035194923" description="Secreted protein" evidence="1">
    <location>
        <begin position="16"/>
        <end position="94"/>
    </location>
</feature>
<comment type="caution">
    <text evidence="2">The sequence shown here is derived from an EMBL/GenBank/DDBJ whole genome shotgun (WGS) entry which is preliminary data.</text>
</comment>
<name>A0A8J5RWQ3_ZIZPA</name>
<evidence type="ECO:0000313" key="3">
    <source>
        <dbReference type="Proteomes" id="UP000729402"/>
    </source>
</evidence>
<gene>
    <name evidence="2" type="ORF">GUJ93_ZPchr0001g31673</name>
</gene>
<accession>A0A8J5RWQ3</accession>
<keyword evidence="1" id="KW-0732">Signal</keyword>
<feature type="signal peptide" evidence="1">
    <location>
        <begin position="1"/>
        <end position="15"/>
    </location>
</feature>
<proteinExistence type="predicted"/>
<protein>
    <recommendedName>
        <fullName evidence="4">Secreted protein</fullName>
    </recommendedName>
</protein>
<evidence type="ECO:0008006" key="4">
    <source>
        <dbReference type="Google" id="ProtNLM"/>
    </source>
</evidence>
<dbReference type="Proteomes" id="UP000729402">
    <property type="component" value="Unassembled WGS sequence"/>
</dbReference>
<evidence type="ECO:0000313" key="2">
    <source>
        <dbReference type="EMBL" id="KAG8054794.1"/>
    </source>
</evidence>
<dbReference type="EMBL" id="JAAALK010000288">
    <property type="protein sequence ID" value="KAG8054794.1"/>
    <property type="molecule type" value="Genomic_DNA"/>
</dbReference>
<keyword evidence="3" id="KW-1185">Reference proteome</keyword>
<reference evidence="2" key="1">
    <citation type="journal article" date="2021" name="bioRxiv">
        <title>Whole Genome Assembly and Annotation of Northern Wild Rice, Zizania palustris L., Supports a Whole Genome Duplication in the Zizania Genus.</title>
        <authorList>
            <person name="Haas M."/>
            <person name="Kono T."/>
            <person name="Macchietto M."/>
            <person name="Millas R."/>
            <person name="McGilp L."/>
            <person name="Shao M."/>
            <person name="Duquette J."/>
            <person name="Hirsch C.N."/>
            <person name="Kimball J."/>
        </authorList>
    </citation>
    <scope>NUCLEOTIDE SEQUENCE</scope>
    <source>
        <tissue evidence="2">Fresh leaf tissue</tissue>
    </source>
</reference>
<evidence type="ECO:0000256" key="1">
    <source>
        <dbReference type="SAM" id="SignalP"/>
    </source>
</evidence>
<reference evidence="2" key="2">
    <citation type="submission" date="2021-02" db="EMBL/GenBank/DDBJ databases">
        <authorList>
            <person name="Kimball J.A."/>
            <person name="Haas M.W."/>
            <person name="Macchietto M."/>
            <person name="Kono T."/>
            <person name="Duquette J."/>
            <person name="Shao M."/>
        </authorList>
    </citation>
    <scope>NUCLEOTIDE SEQUENCE</scope>
    <source>
        <tissue evidence="2">Fresh leaf tissue</tissue>
    </source>
</reference>
<organism evidence="2 3">
    <name type="scientific">Zizania palustris</name>
    <name type="common">Northern wild rice</name>
    <dbReference type="NCBI Taxonomy" id="103762"/>
    <lineage>
        <taxon>Eukaryota</taxon>
        <taxon>Viridiplantae</taxon>
        <taxon>Streptophyta</taxon>
        <taxon>Embryophyta</taxon>
        <taxon>Tracheophyta</taxon>
        <taxon>Spermatophyta</taxon>
        <taxon>Magnoliopsida</taxon>
        <taxon>Liliopsida</taxon>
        <taxon>Poales</taxon>
        <taxon>Poaceae</taxon>
        <taxon>BOP clade</taxon>
        <taxon>Oryzoideae</taxon>
        <taxon>Oryzeae</taxon>
        <taxon>Zizaniinae</taxon>
        <taxon>Zizania</taxon>
    </lineage>
</organism>
<sequence>MSVLLYCCCAGGGCASGWMAACTRQSRKRLGKRWESLAWYAPETTDSGVASRARSPSGFSSSPPIVARDGVKASWGKLKQFFNLIWAAPTKPEA</sequence>
<dbReference type="AlphaFoldDB" id="A0A8J5RWQ3"/>